<dbReference type="EMBL" id="HBIJ01013845">
    <property type="protein sequence ID" value="CAE0368554.1"/>
    <property type="molecule type" value="Transcribed_RNA"/>
</dbReference>
<accession>A0A7S3NLL8</accession>
<proteinExistence type="predicted"/>
<reference evidence="2" key="1">
    <citation type="submission" date="2021-01" db="EMBL/GenBank/DDBJ databases">
        <authorList>
            <person name="Corre E."/>
            <person name="Pelletier E."/>
            <person name="Niang G."/>
            <person name="Scheremetjew M."/>
            <person name="Finn R."/>
            <person name="Kale V."/>
            <person name="Holt S."/>
            <person name="Cochrane G."/>
            <person name="Meng A."/>
            <person name="Brown T."/>
            <person name="Cohen L."/>
        </authorList>
    </citation>
    <scope>NUCLEOTIDE SEQUENCE</scope>
    <source>
        <strain evidence="2">CCMP1510</strain>
    </source>
</reference>
<gene>
    <name evidence="2" type="ORF">ALAG00032_LOCUS9317</name>
</gene>
<name>A0A7S3NLL8_9STRA</name>
<protein>
    <submittedName>
        <fullName evidence="2">Uncharacterized protein</fullName>
    </submittedName>
</protein>
<feature type="region of interest" description="Disordered" evidence="1">
    <location>
        <begin position="353"/>
        <end position="376"/>
    </location>
</feature>
<feature type="region of interest" description="Disordered" evidence="1">
    <location>
        <begin position="1"/>
        <end position="27"/>
    </location>
</feature>
<evidence type="ECO:0000313" key="2">
    <source>
        <dbReference type="EMBL" id="CAE0368554.1"/>
    </source>
</evidence>
<sequence length="376" mass="42626">MDIDLSPLLEERRQSTKKKRPKNFPIPHTGIKLNEELPVQDSLSLDEVAKRAERRRKRGVKVRVAFGEIGGAYIYDLGEYRKKKVKVWVQYEGYSPNAVAAERRQRLAITLPAAWVDFPIRRVKEIFLEAYNAEHKDFFIDPKLSFLAKTDEISYVNFAKHIFTDDNLLIGDTLYDHEELFILTQDDIDKLHAEIEGYQKEIDDIQQAGMKYQTIDIDTALALTPLFQDDPSLFRVVLVGMLKAFVIPVEPHYTIADLKAFIHYKAGPDVYPLGSLDMAFYDQQDNALNVLPDSLTFLDLAKQLDLDLNTIPKPCVPVHWGKRLQDPRFFFWVPTLHTPESFRAPSDISPEAAAAAANKQAASGGGDEEGASCTIS</sequence>
<organism evidence="2">
    <name type="scientific">Aureoumbra lagunensis</name>
    <dbReference type="NCBI Taxonomy" id="44058"/>
    <lineage>
        <taxon>Eukaryota</taxon>
        <taxon>Sar</taxon>
        <taxon>Stramenopiles</taxon>
        <taxon>Ochrophyta</taxon>
        <taxon>Pelagophyceae</taxon>
        <taxon>Pelagomonadales</taxon>
        <taxon>Aureoumbra</taxon>
    </lineage>
</organism>
<feature type="compositionally biased region" description="Low complexity" evidence="1">
    <location>
        <begin position="353"/>
        <end position="362"/>
    </location>
</feature>
<dbReference type="AlphaFoldDB" id="A0A7S3NLL8"/>
<evidence type="ECO:0000256" key="1">
    <source>
        <dbReference type="SAM" id="MobiDB-lite"/>
    </source>
</evidence>